<name>A0ABS3FN51_9CYAN</name>
<accession>A0ABS3FN51</accession>
<dbReference type="InterPro" id="IPR036061">
    <property type="entry name" value="CheW-like_dom_sf"/>
</dbReference>
<dbReference type="Gene3D" id="2.40.50.180">
    <property type="entry name" value="CheA-289, Domain 4"/>
    <property type="match status" value="1"/>
</dbReference>
<gene>
    <name evidence="2" type="ORF">J0895_05280</name>
</gene>
<dbReference type="EMBL" id="JAFLQW010000139">
    <property type="protein sequence ID" value="MBO0348526.1"/>
    <property type="molecule type" value="Genomic_DNA"/>
</dbReference>
<dbReference type="PANTHER" id="PTHR22617:SF43">
    <property type="entry name" value="PROTEIN PILI"/>
    <property type="match status" value="1"/>
</dbReference>
<keyword evidence="3" id="KW-1185">Reference proteome</keyword>
<protein>
    <submittedName>
        <fullName evidence="2">Chemotaxis protein CheW</fullName>
    </submittedName>
</protein>
<comment type="caution">
    <text evidence="2">The sequence shown here is derived from an EMBL/GenBank/DDBJ whole genome shotgun (WGS) entry which is preliminary data.</text>
</comment>
<evidence type="ECO:0000313" key="3">
    <source>
        <dbReference type="Proteomes" id="UP000664844"/>
    </source>
</evidence>
<dbReference type="Pfam" id="PF01584">
    <property type="entry name" value="CheW"/>
    <property type="match status" value="1"/>
</dbReference>
<dbReference type="Proteomes" id="UP000664844">
    <property type="component" value="Unassembled WGS sequence"/>
</dbReference>
<proteinExistence type="predicted"/>
<dbReference type="SMART" id="SM00260">
    <property type="entry name" value="CheW"/>
    <property type="match status" value="1"/>
</dbReference>
<dbReference type="InterPro" id="IPR002545">
    <property type="entry name" value="CheW-lke_dom"/>
</dbReference>
<dbReference type="Gene3D" id="2.30.30.40">
    <property type="entry name" value="SH3 Domains"/>
    <property type="match status" value="1"/>
</dbReference>
<dbReference type="SUPFAM" id="SSF50341">
    <property type="entry name" value="CheW-like"/>
    <property type="match status" value="1"/>
</dbReference>
<dbReference type="RefSeq" id="WP_207087074.1">
    <property type="nucleotide sequence ID" value="NZ_JAFLQW010000139.1"/>
</dbReference>
<dbReference type="PANTHER" id="PTHR22617">
    <property type="entry name" value="CHEMOTAXIS SENSOR HISTIDINE KINASE-RELATED"/>
    <property type="match status" value="1"/>
</dbReference>
<dbReference type="PROSITE" id="PS50851">
    <property type="entry name" value="CHEW"/>
    <property type="match status" value="1"/>
</dbReference>
<dbReference type="InterPro" id="IPR039315">
    <property type="entry name" value="CheW"/>
</dbReference>
<feature type="domain" description="CheW-like" evidence="1">
    <location>
        <begin position="1"/>
        <end position="143"/>
    </location>
</feature>
<sequence length="153" mass="17433">MLMLLFYVGPDRYALSCSQVVEVIPLVELRKLYHSPEYMAGLFNYRGSIVPVLDLCHLIRGSCSRHCLSTRIILVNYQQTNQNSRLIGLMAERVTDTVNVLESQFKEEAIRLENAAYLGKIIMDKEGTIQQLRLESLLSQQAQVFLLPIGETE</sequence>
<reference evidence="2 3" key="1">
    <citation type="submission" date="2021-03" db="EMBL/GenBank/DDBJ databases">
        <title>Metabolic Capacity of the Antarctic Cyanobacterium Phormidium pseudopriestleyi that Sustains Oxygenic Photosynthesis in the Presence of Hydrogen Sulfide.</title>
        <authorList>
            <person name="Lumian J.E."/>
            <person name="Jungblut A.D."/>
            <person name="Dillon M.L."/>
            <person name="Hawes I."/>
            <person name="Doran P.T."/>
            <person name="Mackey T.J."/>
            <person name="Dick G.J."/>
            <person name="Grettenberger C.L."/>
            <person name="Sumner D.Y."/>
        </authorList>
    </citation>
    <scope>NUCLEOTIDE SEQUENCE [LARGE SCALE GENOMIC DNA]</scope>
    <source>
        <strain evidence="2 3">FRX01</strain>
    </source>
</reference>
<evidence type="ECO:0000313" key="2">
    <source>
        <dbReference type="EMBL" id="MBO0348526.1"/>
    </source>
</evidence>
<evidence type="ECO:0000259" key="1">
    <source>
        <dbReference type="PROSITE" id="PS50851"/>
    </source>
</evidence>
<organism evidence="2 3">
    <name type="scientific">Phormidium pseudopriestleyi FRX01</name>
    <dbReference type="NCBI Taxonomy" id="1759528"/>
    <lineage>
        <taxon>Bacteria</taxon>
        <taxon>Bacillati</taxon>
        <taxon>Cyanobacteriota</taxon>
        <taxon>Cyanophyceae</taxon>
        <taxon>Oscillatoriophycideae</taxon>
        <taxon>Oscillatoriales</taxon>
        <taxon>Oscillatoriaceae</taxon>
        <taxon>Phormidium</taxon>
    </lineage>
</organism>